<name>A0AAV7SSU0_PLEWA</name>
<dbReference type="AlphaFoldDB" id="A0AAV7SSU0"/>
<dbReference type="EMBL" id="JANPWB010000008">
    <property type="protein sequence ID" value="KAJ1167157.1"/>
    <property type="molecule type" value="Genomic_DNA"/>
</dbReference>
<organism evidence="2 3">
    <name type="scientific">Pleurodeles waltl</name>
    <name type="common">Iberian ribbed newt</name>
    <dbReference type="NCBI Taxonomy" id="8319"/>
    <lineage>
        <taxon>Eukaryota</taxon>
        <taxon>Metazoa</taxon>
        <taxon>Chordata</taxon>
        <taxon>Craniata</taxon>
        <taxon>Vertebrata</taxon>
        <taxon>Euteleostomi</taxon>
        <taxon>Amphibia</taxon>
        <taxon>Batrachia</taxon>
        <taxon>Caudata</taxon>
        <taxon>Salamandroidea</taxon>
        <taxon>Salamandridae</taxon>
        <taxon>Pleurodelinae</taxon>
        <taxon>Pleurodeles</taxon>
    </lineage>
</organism>
<evidence type="ECO:0000256" key="1">
    <source>
        <dbReference type="SAM" id="MobiDB-lite"/>
    </source>
</evidence>
<gene>
    <name evidence="2" type="ORF">NDU88_007550</name>
</gene>
<accession>A0AAV7SSU0</accession>
<evidence type="ECO:0000313" key="2">
    <source>
        <dbReference type="EMBL" id="KAJ1167157.1"/>
    </source>
</evidence>
<protein>
    <submittedName>
        <fullName evidence="2">Uncharacterized protein</fullName>
    </submittedName>
</protein>
<comment type="caution">
    <text evidence="2">The sequence shown here is derived from an EMBL/GenBank/DDBJ whole genome shotgun (WGS) entry which is preliminary data.</text>
</comment>
<evidence type="ECO:0000313" key="3">
    <source>
        <dbReference type="Proteomes" id="UP001066276"/>
    </source>
</evidence>
<proteinExistence type="predicted"/>
<dbReference type="Proteomes" id="UP001066276">
    <property type="component" value="Chromosome 4_2"/>
</dbReference>
<feature type="compositionally biased region" description="Basic and acidic residues" evidence="1">
    <location>
        <begin position="1"/>
        <end position="14"/>
    </location>
</feature>
<reference evidence="2" key="1">
    <citation type="journal article" date="2022" name="bioRxiv">
        <title>Sequencing and chromosome-scale assembly of the giantPleurodeles waltlgenome.</title>
        <authorList>
            <person name="Brown T."/>
            <person name="Elewa A."/>
            <person name="Iarovenko S."/>
            <person name="Subramanian E."/>
            <person name="Araus A.J."/>
            <person name="Petzold A."/>
            <person name="Susuki M."/>
            <person name="Suzuki K.-i.T."/>
            <person name="Hayashi T."/>
            <person name="Toyoda A."/>
            <person name="Oliveira C."/>
            <person name="Osipova E."/>
            <person name="Leigh N.D."/>
            <person name="Simon A."/>
            <person name="Yun M.H."/>
        </authorList>
    </citation>
    <scope>NUCLEOTIDE SEQUENCE</scope>
    <source>
        <strain evidence="2">20211129_DDA</strain>
        <tissue evidence="2">Liver</tissue>
    </source>
</reference>
<sequence>MSRVEALRSEEGIRSTKRRKKGERHEAVALWVSSSGYRDFSRKNKKDTAGGTLGVLLWVSRFLSKEQKGHSSK</sequence>
<keyword evidence="3" id="KW-1185">Reference proteome</keyword>
<feature type="region of interest" description="Disordered" evidence="1">
    <location>
        <begin position="1"/>
        <end position="25"/>
    </location>
</feature>